<dbReference type="RefSeq" id="WP_026153571.1">
    <property type="nucleotide sequence ID" value="NZ_AQUL01000001.1"/>
</dbReference>
<name>A0A076MZB6_AMYME</name>
<dbReference type="AlphaFoldDB" id="A0A076MZB6"/>
<gene>
    <name evidence="2" type="ORF">AMETH_6482</name>
</gene>
<dbReference type="EMBL" id="CP009110">
    <property type="protein sequence ID" value="AIJ26574.1"/>
    <property type="molecule type" value="Genomic_DNA"/>
</dbReference>
<evidence type="ECO:0008006" key="4">
    <source>
        <dbReference type="Google" id="ProtNLM"/>
    </source>
</evidence>
<dbReference type="eggNOG" id="ENOG50349GX">
    <property type="taxonomic scope" value="Bacteria"/>
</dbReference>
<keyword evidence="3" id="KW-1185">Reference proteome</keyword>
<dbReference type="OrthoDB" id="4247493at2"/>
<evidence type="ECO:0000313" key="3">
    <source>
        <dbReference type="Proteomes" id="UP000062973"/>
    </source>
</evidence>
<dbReference type="STRING" id="1068978.AMETH_6482"/>
<dbReference type="KEGG" id="amq:AMETH_6482"/>
<dbReference type="PATRIC" id="fig|1068978.7.peg.6966"/>
<feature type="signal peptide" evidence="1">
    <location>
        <begin position="1"/>
        <end position="29"/>
    </location>
</feature>
<sequence>MRARRSLFVALATSIGAVLALLVPGTAAASDYNIATASSGPSGNYWYDCVTDSGVEGCYQPYGDLFYVRDTKANGQAAEVRWYNNLNGAPYRQGTCRNNLGSGHWGVCDKDFREDSTIRFGVDGVGNDARLYSPTLYA</sequence>
<keyword evidence="1" id="KW-0732">Signal</keyword>
<accession>A0A076MZB6</accession>
<evidence type="ECO:0000256" key="1">
    <source>
        <dbReference type="SAM" id="SignalP"/>
    </source>
</evidence>
<dbReference type="Proteomes" id="UP000062973">
    <property type="component" value="Chromosome"/>
</dbReference>
<proteinExistence type="predicted"/>
<evidence type="ECO:0000313" key="2">
    <source>
        <dbReference type="EMBL" id="AIJ26574.1"/>
    </source>
</evidence>
<organism evidence="2 3">
    <name type="scientific">Amycolatopsis methanolica 239</name>
    <dbReference type="NCBI Taxonomy" id="1068978"/>
    <lineage>
        <taxon>Bacteria</taxon>
        <taxon>Bacillati</taxon>
        <taxon>Actinomycetota</taxon>
        <taxon>Actinomycetes</taxon>
        <taxon>Pseudonocardiales</taxon>
        <taxon>Pseudonocardiaceae</taxon>
        <taxon>Amycolatopsis</taxon>
        <taxon>Amycolatopsis methanolica group</taxon>
    </lineage>
</organism>
<dbReference type="HOGENOM" id="CLU_1642484_0_0_11"/>
<reference evidence="2 3" key="1">
    <citation type="submission" date="2014-07" db="EMBL/GenBank/DDBJ databases">
        <title>Whole Genome Sequence of the Amycolatopsis methanolica 239.</title>
        <authorList>
            <person name="Tang B."/>
        </authorList>
    </citation>
    <scope>NUCLEOTIDE SEQUENCE [LARGE SCALE GENOMIC DNA]</scope>
    <source>
        <strain evidence="2 3">239</strain>
    </source>
</reference>
<protein>
    <recommendedName>
        <fullName evidence="4">Secreted protein</fullName>
    </recommendedName>
</protein>
<feature type="chain" id="PRO_5001715221" description="Secreted protein" evidence="1">
    <location>
        <begin position="30"/>
        <end position="138"/>
    </location>
</feature>